<dbReference type="eggNOG" id="ENOG50316Q4">
    <property type="taxonomic scope" value="Bacteria"/>
</dbReference>
<evidence type="ECO:0000313" key="1">
    <source>
        <dbReference type="EMBL" id="AAZ62287.1"/>
    </source>
</evidence>
<protein>
    <submittedName>
        <fullName evidence="1">Uncharacterized protein</fullName>
    </submittedName>
</protein>
<accession>Q46X46</accession>
<dbReference type="HOGENOM" id="CLU_163133_0_0_4"/>
<dbReference type="AlphaFoldDB" id="Q46X46"/>
<dbReference type="OrthoDB" id="2876391at2"/>
<proteinExistence type="predicted"/>
<dbReference type="KEGG" id="reu:Reut_A2927"/>
<gene>
    <name evidence="1" type="ordered locus">Reut_A2927</name>
</gene>
<dbReference type="STRING" id="264198.Reut_A2927"/>
<organism evidence="1">
    <name type="scientific">Cupriavidus pinatubonensis (strain JMP 134 / LMG 1197)</name>
    <name type="common">Cupriavidus necator (strain JMP 134)</name>
    <dbReference type="NCBI Taxonomy" id="264198"/>
    <lineage>
        <taxon>Bacteria</taxon>
        <taxon>Pseudomonadati</taxon>
        <taxon>Pseudomonadota</taxon>
        <taxon>Betaproteobacteria</taxon>
        <taxon>Burkholderiales</taxon>
        <taxon>Burkholderiaceae</taxon>
        <taxon>Cupriavidus</taxon>
    </lineage>
</organism>
<reference evidence="1" key="1">
    <citation type="submission" date="2005-08" db="EMBL/GenBank/DDBJ databases">
        <title>Complete sequence of Chromosome1 of Ralstonia eutropha JMP134.</title>
        <authorList>
            <person name="Copeland A."/>
            <person name="Lucas S."/>
            <person name="Lapidus A."/>
            <person name="Barry K."/>
            <person name="Detter J.C."/>
            <person name="Glavina T."/>
            <person name="Hammon N."/>
            <person name="Israni S."/>
            <person name="Pitluck S."/>
            <person name="Goltsman E."/>
            <person name="Martinez M."/>
            <person name="Schmutz J."/>
            <person name="Larimer F."/>
            <person name="Land M."/>
            <person name="Lykidis A."/>
            <person name="Richardson P."/>
        </authorList>
    </citation>
    <scope>NUCLEOTIDE SEQUENCE</scope>
    <source>
        <strain evidence="1">JMP134</strain>
    </source>
</reference>
<name>Q46X46_CUPPJ</name>
<dbReference type="EMBL" id="CP000090">
    <property type="protein sequence ID" value="AAZ62287.1"/>
    <property type="molecule type" value="Genomic_DNA"/>
</dbReference>
<sequence>MRAKKVEKRESIQRELLVTSEQLCSKTGANALGLALRRFLPTLDHAFILEWLPEQAEDIFWVLTSLSTIVKVEIRRGQLDGEEDVSLDTIDVAMFRRKPHSRQVREKLEIALELMSD</sequence>